<dbReference type="HAMAP" id="MF_00283">
    <property type="entry name" value="Phe_tRNA_synth_beta1"/>
    <property type="match status" value="1"/>
</dbReference>
<dbReference type="InterPro" id="IPR045864">
    <property type="entry name" value="aa-tRNA-synth_II/BPL/LPL"/>
</dbReference>
<feature type="binding site" evidence="14">
    <location>
        <position position="450"/>
    </location>
    <ligand>
        <name>Mg(2+)</name>
        <dbReference type="ChEBI" id="CHEBI:18420"/>
        <note>shared with alpha subunit</note>
    </ligand>
</feature>
<dbReference type="InterPro" id="IPR005121">
    <property type="entry name" value="Fdx_antiC-bd"/>
</dbReference>
<evidence type="ECO:0000256" key="13">
    <source>
        <dbReference type="ARBA" id="ARBA00049255"/>
    </source>
</evidence>
<keyword evidence="8 14" id="KW-0067">ATP-binding</keyword>
<evidence type="ECO:0000313" key="19">
    <source>
        <dbReference type="EMBL" id="QCI27100.1"/>
    </source>
</evidence>
<dbReference type="SUPFAM" id="SSF46955">
    <property type="entry name" value="Putative DNA-binding domain"/>
    <property type="match status" value="1"/>
</dbReference>
<dbReference type="SUPFAM" id="SSF50249">
    <property type="entry name" value="Nucleic acid-binding proteins"/>
    <property type="match status" value="1"/>
</dbReference>
<keyword evidence="14" id="KW-0963">Cytoplasm</keyword>
<evidence type="ECO:0000313" key="20">
    <source>
        <dbReference type="Proteomes" id="UP000298603"/>
    </source>
</evidence>
<keyword evidence="20" id="KW-1185">Reference proteome</keyword>
<dbReference type="CDD" id="cd00769">
    <property type="entry name" value="PheRS_beta_core"/>
    <property type="match status" value="1"/>
</dbReference>
<comment type="caution">
    <text evidence="14">Lacks conserved residue(s) required for the propagation of feature annotation.</text>
</comment>
<dbReference type="SUPFAM" id="SSF56037">
    <property type="entry name" value="PheT/TilS domain"/>
    <property type="match status" value="1"/>
</dbReference>
<dbReference type="InterPro" id="IPR041616">
    <property type="entry name" value="PheRS_beta_core"/>
</dbReference>
<protein>
    <recommendedName>
        <fullName evidence="14">Phenylalanine--tRNA ligase beta subunit</fullName>
        <ecNumber evidence="14">6.1.1.20</ecNumber>
    </recommendedName>
    <alternativeName>
        <fullName evidence="14">Phenylalanyl-tRNA synthetase beta subunit</fullName>
        <shortName evidence="14">PheRS</shortName>
    </alternativeName>
</protein>
<dbReference type="GO" id="GO:0009328">
    <property type="term" value="C:phenylalanine-tRNA ligase complex"/>
    <property type="evidence" value="ECO:0007669"/>
    <property type="project" value="TreeGrafter"/>
</dbReference>
<keyword evidence="6 14" id="KW-0479">Metal-binding</keyword>
<feature type="domain" description="TRNA-binding" evidence="16">
    <location>
        <begin position="39"/>
        <end position="147"/>
    </location>
</feature>
<dbReference type="InterPro" id="IPR020825">
    <property type="entry name" value="Phe-tRNA_synthase-like_B3/B4"/>
</dbReference>
<keyword evidence="11 14" id="KW-0648">Protein biosynthesis</keyword>
<dbReference type="GO" id="GO:0006432">
    <property type="term" value="P:phenylalanyl-tRNA aminoacylation"/>
    <property type="evidence" value="ECO:0007669"/>
    <property type="project" value="UniProtKB-UniRule"/>
</dbReference>
<dbReference type="InterPro" id="IPR036690">
    <property type="entry name" value="Fdx_antiC-bd_sf"/>
</dbReference>
<gene>
    <name evidence="14 19" type="primary">pheT</name>
    <name evidence="19" type="ORF">D9V81_00495</name>
</gene>
<dbReference type="NCBIfam" id="TIGR00472">
    <property type="entry name" value="pheT_bact"/>
    <property type="match status" value="1"/>
</dbReference>
<dbReference type="PROSITE" id="PS50886">
    <property type="entry name" value="TRBD"/>
    <property type="match status" value="1"/>
</dbReference>
<keyword evidence="4 15" id="KW-0820">tRNA-binding</keyword>
<evidence type="ECO:0000256" key="5">
    <source>
        <dbReference type="ARBA" id="ARBA00022598"/>
    </source>
</evidence>
<dbReference type="InterPro" id="IPR005146">
    <property type="entry name" value="B3/B4_tRNA-bd"/>
</dbReference>
<feature type="binding site" evidence="14">
    <location>
        <position position="456"/>
    </location>
    <ligand>
        <name>Mg(2+)</name>
        <dbReference type="ChEBI" id="CHEBI:18420"/>
        <note>shared with alpha subunit</note>
    </ligand>
</feature>
<evidence type="ECO:0000259" key="17">
    <source>
        <dbReference type="PROSITE" id="PS51447"/>
    </source>
</evidence>
<dbReference type="OrthoDB" id="9805455at2"/>
<dbReference type="InterPro" id="IPR004532">
    <property type="entry name" value="Phe-tRNA-ligase_IIc_bsu_bact"/>
</dbReference>
<dbReference type="EC" id="6.1.1.20" evidence="14"/>
<dbReference type="SUPFAM" id="SSF54991">
    <property type="entry name" value="Anticodon-binding domain of PheRS"/>
    <property type="match status" value="1"/>
</dbReference>
<accession>A0A4D6YLY9</accession>
<proteinExistence type="inferred from homology"/>
<keyword evidence="10 15" id="KW-0694">RNA-binding</keyword>
<dbReference type="Pfam" id="PF03483">
    <property type="entry name" value="B3_4"/>
    <property type="match status" value="1"/>
</dbReference>
<dbReference type="EMBL" id="CP032996">
    <property type="protein sequence ID" value="QCI27100.1"/>
    <property type="molecule type" value="Genomic_DNA"/>
</dbReference>
<evidence type="ECO:0000256" key="6">
    <source>
        <dbReference type="ARBA" id="ARBA00022723"/>
    </source>
</evidence>
<dbReference type="Pfam" id="PF01588">
    <property type="entry name" value="tRNA_bind"/>
    <property type="match status" value="1"/>
</dbReference>
<comment type="subcellular location">
    <subcellularLocation>
        <location evidence="1 14">Cytoplasm</location>
    </subcellularLocation>
</comment>
<dbReference type="SMART" id="SM00873">
    <property type="entry name" value="B3_4"/>
    <property type="match status" value="1"/>
</dbReference>
<dbReference type="Pfam" id="PF03484">
    <property type="entry name" value="B5"/>
    <property type="match status" value="1"/>
</dbReference>
<dbReference type="PANTHER" id="PTHR10947:SF0">
    <property type="entry name" value="PHENYLALANINE--TRNA LIGASE BETA SUBUNIT"/>
    <property type="match status" value="1"/>
</dbReference>
<feature type="binding site" evidence="14">
    <location>
        <position position="460"/>
    </location>
    <ligand>
        <name>Mg(2+)</name>
        <dbReference type="ChEBI" id="CHEBI:18420"/>
        <note>shared with alpha subunit</note>
    </ligand>
</feature>
<feature type="domain" description="FDX-ACB" evidence="17">
    <location>
        <begin position="697"/>
        <end position="790"/>
    </location>
</feature>
<dbReference type="PROSITE" id="PS51447">
    <property type="entry name" value="FDX_ACB"/>
    <property type="match status" value="1"/>
</dbReference>
<keyword evidence="12 14" id="KW-0030">Aminoacyl-tRNA synthetase</keyword>
<dbReference type="Gene3D" id="2.40.50.140">
    <property type="entry name" value="Nucleic acid-binding proteins"/>
    <property type="match status" value="1"/>
</dbReference>
<dbReference type="SMART" id="SM00874">
    <property type="entry name" value="B5"/>
    <property type="match status" value="1"/>
</dbReference>
<comment type="cofactor">
    <cofactor evidence="14">
        <name>Mg(2+)</name>
        <dbReference type="ChEBI" id="CHEBI:18420"/>
    </cofactor>
    <text evidence="14">Binds 2 magnesium ions per tetramer.</text>
</comment>
<dbReference type="SUPFAM" id="SSF55681">
    <property type="entry name" value="Class II aaRS and biotin synthetases"/>
    <property type="match status" value="1"/>
</dbReference>
<dbReference type="RefSeq" id="WP_158349366.1">
    <property type="nucleotide sequence ID" value="NZ_CP032996.1"/>
</dbReference>
<dbReference type="SMART" id="SM00896">
    <property type="entry name" value="FDX-ACB"/>
    <property type="match status" value="1"/>
</dbReference>
<keyword evidence="9 14" id="KW-0460">Magnesium</keyword>
<evidence type="ECO:0000256" key="1">
    <source>
        <dbReference type="ARBA" id="ARBA00004496"/>
    </source>
</evidence>
<feature type="domain" description="B5" evidence="18">
    <location>
        <begin position="397"/>
        <end position="472"/>
    </location>
</feature>
<dbReference type="GO" id="GO:0000049">
    <property type="term" value="F:tRNA binding"/>
    <property type="evidence" value="ECO:0007669"/>
    <property type="project" value="UniProtKB-UniRule"/>
</dbReference>
<dbReference type="Gene3D" id="3.50.40.10">
    <property type="entry name" value="Phenylalanyl-trna Synthetase, Chain B, domain 3"/>
    <property type="match status" value="1"/>
</dbReference>
<evidence type="ECO:0000256" key="7">
    <source>
        <dbReference type="ARBA" id="ARBA00022741"/>
    </source>
</evidence>
<dbReference type="GO" id="GO:0000287">
    <property type="term" value="F:magnesium ion binding"/>
    <property type="evidence" value="ECO:0007669"/>
    <property type="project" value="UniProtKB-UniRule"/>
</dbReference>
<dbReference type="GO" id="GO:0004826">
    <property type="term" value="F:phenylalanine-tRNA ligase activity"/>
    <property type="evidence" value="ECO:0007669"/>
    <property type="project" value="UniProtKB-UniRule"/>
</dbReference>
<reference evidence="19 20" key="1">
    <citation type="submission" date="2018-10" db="EMBL/GenBank/DDBJ databases">
        <title>Comparative functional genomics of the obligate endosymbiont Buchnera aphidicola.</title>
        <authorList>
            <person name="Chong R.A."/>
        </authorList>
    </citation>
    <scope>NUCLEOTIDE SEQUENCE [LARGE SCALE GENOMIC DNA]</scope>
    <source>
        <strain evidence="19 20">Tma</strain>
    </source>
</reference>
<evidence type="ECO:0000256" key="11">
    <source>
        <dbReference type="ARBA" id="ARBA00022917"/>
    </source>
</evidence>
<dbReference type="Gene3D" id="3.30.70.380">
    <property type="entry name" value="Ferrodoxin-fold anticodon-binding domain"/>
    <property type="match status" value="1"/>
</dbReference>
<dbReference type="AlphaFoldDB" id="A0A4D6YLY9"/>
<comment type="subunit">
    <text evidence="3 14">Tetramer of two alpha and two beta subunits.</text>
</comment>
<dbReference type="InterPro" id="IPR009061">
    <property type="entry name" value="DNA-bd_dom_put_sf"/>
</dbReference>
<evidence type="ECO:0000256" key="10">
    <source>
        <dbReference type="ARBA" id="ARBA00022884"/>
    </source>
</evidence>
<evidence type="ECO:0000256" key="8">
    <source>
        <dbReference type="ARBA" id="ARBA00022840"/>
    </source>
</evidence>
<evidence type="ECO:0000256" key="4">
    <source>
        <dbReference type="ARBA" id="ARBA00022555"/>
    </source>
</evidence>
<evidence type="ECO:0000256" key="9">
    <source>
        <dbReference type="ARBA" id="ARBA00022842"/>
    </source>
</evidence>
<dbReference type="InterPro" id="IPR012340">
    <property type="entry name" value="NA-bd_OB-fold"/>
</dbReference>
<keyword evidence="5 14" id="KW-0436">Ligase</keyword>
<dbReference type="PANTHER" id="PTHR10947">
    <property type="entry name" value="PHENYLALANYL-TRNA SYNTHETASE BETA CHAIN AND LEUCINE-RICH REPEAT-CONTAINING PROTEIN 47"/>
    <property type="match status" value="1"/>
</dbReference>
<dbReference type="Pfam" id="PF03147">
    <property type="entry name" value="FDX-ACB"/>
    <property type="match status" value="1"/>
</dbReference>
<dbReference type="InterPro" id="IPR002547">
    <property type="entry name" value="tRNA-bd_dom"/>
</dbReference>
<dbReference type="GO" id="GO:0005524">
    <property type="term" value="F:ATP binding"/>
    <property type="evidence" value="ECO:0007669"/>
    <property type="project" value="UniProtKB-UniRule"/>
</dbReference>
<dbReference type="Proteomes" id="UP000298603">
    <property type="component" value="Chromosome"/>
</dbReference>
<dbReference type="InterPro" id="IPR005147">
    <property type="entry name" value="tRNA_synthase_B5-dom"/>
</dbReference>
<dbReference type="InterPro" id="IPR045060">
    <property type="entry name" value="Phe-tRNA-ligase_IIc_bsu"/>
</dbReference>
<comment type="similarity">
    <text evidence="2 14">Belongs to the phenylalanyl-tRNA synthetase beta subunit family. Type 1 subfamily.</text>
</comment>
<evidence type="ECO:0000256" key="3">
    <source>
        <dbReference type="ARBA" id="ARBA00011209"/>
    </source>
</evidence>
<evidence type="ECO:0000256" key="15">
    <source>
        <dbReference type="PROSITE-ProRule" id="PRU00209"/>
    </source>
</evidence>
<organism evidence="19 20">
    <name type="scientific">Buchnera aphidicola</name>
    <name type="common">Therioaphis trifolii</name>
    <dbReference type="NCBI Taxonomy" id="1241884"/>
    <lineage>
        <taxon>Bacteria</taxon>
        <taxon>Pseudomonadati</taxon>
        <taxon>Pseudomonadota</taxon>
        <taxon>Gammaproteobacteria</taxon>
        <taxon>Enterobacterales</taxon>
        <taxon>Erwiniaceae</taxon>
        <taxon>Buchnera</taxon>
    </lineage>
</organism>
<dbReference type="PROSITE" id="PS51483">
    <property type="entry name" value="B5"/>
    <property type="match status" value="1"/>
</dbReference>
<dbReference type="Pfam" id="PF17759">
    <property type="entry name" value="tRNA_synthFbeta"/>
    <property type="match status" value="1"/>
</dbReference>
<evidence type="ECO:0000256" key="14">
    <source>
        <dbReference type="HAMAP-Rule" id="MF_00283"/>
    </source>
</evidence>
<dbReference type="Gene3D" id="3.30.56.10">
    <property type="match status" value="2"/>
</dbReference>
<evidence type="ECO:0000256" key="2">
    <source>
        <dbReference type="ARBA" id="ARBA00008653"/>
    </source>
</evidence>
<sequence length="791" mass="93834">MKLSEHSLRNWIDTKLSIEVICEQITNSGLEVEEIKLNINNFKNIFIGEVISFKIHPYNDNLLVLKVNIGKKIINIINNKNYIQKNIKVLVACIGSEIIYNKKIISLNIKGIISEGKLCTFHDIGIFNKINKIIKLPFFAPIGIELKDFNFYKDKIIKINTTFNRTDTFGAFGIAREVAILNNLEFPKLKNIKIPINFKKDIKILINKNINYNCFGRIIKNINLKTKTPIWIKEKLRKYHINNVNIVVDIINYIFIELGQSLYTFSFLNDFDNINVCFLKSHIILKNNKDIYLNDKILILKNKNKILSLLGNIDYNLFPININENNLFLGSFFIDPNILNNSIYQFKINNKIKLNDYFVDPENQLKVIEYATYLFLKICGGYTSNITNIQSEKYFKYINREIKLYYKNIIKIIGFNICYYFIENILKKIGYTFFRKKDFWIIIPPSWRSDLLFEEDILSDIMRIYQYDKIISTPLITYNNFVKDDILENYLKRVKYTLVDLGYYEVINYSFIDPDIQKVIYPNKKFLFLQNPISKDMSCMRISLWPGLIKNLLYHQNRQYEEVCLFESGLCFFPIKQKKKFVKQNLYFSGIIGNLNYKYHWDVSAKKFDFYDLKGHVESIFDSIGYLKSIKFKKSIISGLHISNSVEIFFNNIFIGYMGELDPFLLNYFNINYSTFLFEIFWYKIHFKRLNLINKVSEFPYSKRDISIIIDEKILVEDIILFCKKQFISEIVKIYIIDIYTGNPIVKGKKSVTLTFIFQSMYKTFKDIEIDYMINDCVKKIYYKFHAILRM</sequence>
<evidence type="ECO:0000259" key="16">
    <source>
        <dbReference type="PROSITE" id="PS50886"/>
    </source>
</evidence>
<comment type="catalytic activity">
    <reaction evidence="13 14">
        <text>tRNA(Phe) + L-phenylalanine + ATP = L-phenylalanyl-tRNA(Phe) + AMP + diphosphate + H(+)</text>
        <dbReference type="Rhea" id="RHEA:19413"/>
        <dbReference type="Rhea" id="RHEA-COMP:9668"/>
        <dbReference type="Rhea" id="RHEA-COMP:9699"/>
        <dbReference type="ChEBI" id="CHEBI:15378"/>
        <dbReference type="ChEBI" id="CHEBI:30616"/>
        <dbReference type="ChEBI" id="CHEBI:33019"/>
        <dbReference type="ChEBI" id="CHEBI:58095"/>
        <dbReference type="ChEBI" id="CHEBI:78442"/>
        <dbReference type="ChEBI" id="CHEBI:78531"/>
        <dbReference type="ChEBI" id="CHEBI:456215"/>
        <dbReference type="EC" id="6.1.1.20"/>
    </reaction>
</comment>
<name>A0A4D6YLY9_9GAMM</name>
<evidence type="ECO:0000256" key="12">
    <source>
        <dbReference type="ARBA" id="ARBA00023146"/>
    </source>
</evidence>
<dbReference type="Gene3D" id="3.30.930.10">
    <property type="entry name" value="Bira Bifunctional Protein, Domain 2"/>
    <property type="match status" value="1"/>
</dbReference>
<keyword evidence="7 14" id="KW-0547">Nucleotide-binding</keyword>
<evidence type="ECO:0000259" key="18">
    <source>
        <dbReference type="PROSITE" id="PS51483"/>
    </source>
</evidence>